<dbReference type="EMBL" id="BLXT01003769">
    <property type="protein sequence ID" value="GFO06281.1"/>
    <property type="molecule type" value="Genomic_DNA"/>
</dbReference>
<evidence type="ECO:0000313" key="1">
    <source>
        <dbReference type="EMBL" id="GFO06281.1"/>
    </source>
</evidence>
<proteinExistence type="predicted"/>
<gene>
    <name evidence="1" type="ORF">PoB_003278600</name>
</gene>
<reference evidence="1 2" key="1">
    <citation type="journal article" date="2021" name="Elife">
        <title>Chloroplast acquisition without the gene transfer in kleptoplastic sea slugs, Plakobranchus ocellatus.</title>
        <authorList>
            <person name="Maeda T."/>
            <person name="Takahashi S."/>
            <person name="Yoshida T."/>
            <person name="Shimamura S."/>
            <person name="Takaki Y."/>
            <person name="Nagai Y."/>
            <person name="Toyoda A."/>
            <person name="Suzuki Y."/>
            <person name="Arimoto A."/>
            <person name="Ishii H."/>
            <person name="Satoh N."/>
            <person name="Nishiyama T."/>
            <person name="Hasebe M."/>
            <person name="Maruyama T."/>
            <person name="Minagawa J."/>
            <person name="Obokata J."/>
            <person name="Shigenobu S."/>
        </authorList>
    </citation>
    <scope>NUCLEOTIDE SEQUENCE [LARGE SCALE GENOMIC DNA]</scope>
</reference>
<protein>
    <submittedName>
        <fullName evidence="1">Uncharacterized protein</fullName>
    </submittedName>
</protein>
<dbReference type="AlphaFoldDB" id="A0AAV4A4Y1"/>
<keyword evidence="2" id="KW-1185">Reference proteome</keyword>
<sequence>MVLLTRMDWRERWCIAILTDTVRANPHWRQQFTCPTMHVWKHSSFFGQEHTKPAATFILSECRSYTLCLTTWSYVSALLDKRKGAAIM</sequence>
<dbReference type="Proteomes" id="UP000735302">
    <property type="component" value="Unassembled WGS sequence"/>
</dbReference>
<name>A0AAV4A4Y1_9GAST</name>
<evidence type="ECO:0000313" key="2">
    <source>
        <dbReference type="Proteomes" id="UP000735302"/>
    </source>
</evidence>
<comment type="caution">
    <text evidence="1">The sequence shown here is derived from an EMBL/GenBank/DDBJ whole genome shotgun (WGS) entry which is preliminary data.</text>
</comment>
<accession>A0AAV4A4Y1</accession>
<organism evidence="1 2">
    <name type="scientific">Plakobranchus ocellatus</name>
    <dbReference type="NCBI Taxonomy" id="259542"/>
    <lineage>
        <taxon>Eukaryota</taxon>
        <taxon>Metazoa</taxon>
        <taxon>Spiralia</taxon>
        <taxon>Lophotrochozoa</taxon>
        <taxon>Mollusca</taxon>
        <taxon>Gastropoda</taxon>
        <taxon>Heterobranchia</taxon>
        <taxon>Euthyneura</taxon>
        <taxon>Panpulmonata</taxon>
        <taxon>Sacoglossa</taxon>
        <taxon>Placobranchoidea</taxon>
        <taxon>Plakobranchidae</taxon>
        <taxon>Plakobranchus</taxon>
    </lineage>
</organism>